<dbReference type="AlphaFoldDB" id="A0A392TGU6"/>
<accession>A0A392TGU6</accession>
<sequence length="54" mass="6167">MSRNHHVAGDNVDRVNAVRGAERDIKNYNAKIIKLRFKATLFITTHCTLILEDS</sequence>
<comment type="caution">
    <text evidence="1">The sequence shown here is derived from an EMBL/GenBank/DDBJ whole genome shotgun (WGS) entry which is preliminary data.</text>
</comment>
<reference evidence="1 2" key="1">
    <citation type="journal article" date="2018" name="Front. Plant Sci.">
        <title>Red Clover (Trifolium pratense) and Zigzag Clover (T. medium) - A Picture of Genomic Similarities and Differences.</title>
        <authorList>
            <person name="Dluhosova J."/>
            <person name="Istvanek J."/>
            <person name="Nedelnik J."/>
            <person name="Repkova J."/>
        </authorList>
    </citation>
    <scope>NUCLEOTIDE SEQUENCE [LARGE SCALE GENOMIC DNA]</scope>
    <source>
        <strain evidence="2">cv. 10/8</strain>
        <tissue evidence="1">Leaf</tissue>
    </source>
</reference>
<proteinExistence type="predicted"/>
<dbReference type="Proteomes" id="UP000265520">
    <property type="component" value="Unassembled WGS sequence"/>
</dbReference>
<feature type="non-terminal residue" evidence="1">
    <location>
        <position position="54"/>
    </location>
</feature>
<organism evidence="1 2">
    <name type="scientific">Trifolium medium</name>
    <dbReference type="NCBI Taxonomy" id="97028"/>
    <lineage>
        <taxon>Eukaryota</taxon>
        <taxon>Viridiplantae</taxon>
        <taxon>Streptophyta</taxon>
        <taxon>Embryophyta</taxon>
        <taxon>Tracheophyta</taxon>
        <taxon>Spermatophyta</taxon>
        <taxon>Magnoliopsida</taxon>
        <taxon>eudicotyledons</taxon>
        <taxon>Gunneridae</taxon>
        <taxon>Pentapetalae</taxon>
        <taxon>rosids</taxon>
        <taxon>fabids</taxon>
        <taxon>Fabales</taxon>
        <taxon>Fabaceae</taxon>
        <taxon>Papilionoideae</taxon>
        <taxon>50 kb inversion clade</taxon>
        <taxon>NPAAA clade</taxon>
        <taxon>Hologalegina</taxon>
        <taxon>IRL clade</taxon>
        <taxon>Trifolieae</taxon>
        <taxon>Trifolium</taxon>
    </lineage>
</organism>
<evidence type="ECO:0000313" key="2">
    <source>
        <dbReference type="Proteomes" id="UP000265520"/>
    </source>
</evidence>
<dbReference type="EMBL" id="LXQA010561502">
    <property type="protein sequence ID" value="MCI59336.1"/>
    <property type="molecule type" value="Genomic_DNA"/>
</dbReference>
<evidence type="ECO:0000313" key="1">
    <source>
        <dbReference type="EMBL" id="MCI59336.1"/>
    </source>
</evidence>
<protein>
    <submittedName>
        <fullName evidence="1">Uncharacterized protein</fullName>
    </submittedName>
</protein>
<keyword evidence="2" id="KW-1185">Reference proteome</keyword>
<name>A0A392TGU6_9FABA</name>